<gene>
    <name evidence="2" type="ORF">UFOPK2158_01215</name>
</gene>
<dbReference type="AlphaFoldDB" id="A0A6J6KRZ0"/>
<reference evidence="2" key="1">
    <citation type="submission" date="2020-05" db="EMBL/GenBank/DDBJ databases">
        <authorList>
            <person name="Chiriac C."/>
            <person name="Salcher M."/>
            <person name="Ghai R."/>
            <person name="Kavagutti S V."/>
        </authorList>
    </citation>
    <scope>NUCLEOTIDE SEQUENCE</scope>
</reference>
<dbReference type="Pfam" id="PF11298">
    <property type="entry name" value="DUF3099"/>
    <property type="match status" value="1"/>
</dbReference>
<evidence type="ECO:0000256" key="1">
    <source>
        <dbReference type="SAM" id="Phobius"/>
    </source>
</evidence>
<dbReference type="EMBL" id="CAEZVY010000151">
    <property type="protein sequence ID" value="CAB4651273.1"/>
    <property type="molecule type" value="Genomic_DNA"/>
</dbReference>
<keyword evidence="1" id="KW-0472">Membrane</keyword>
<accession>A0A6J6KRZ0</accession>
<name>A0A6J6KRZ0_9ZZZZ</name>
<organism evidence="2">
    <name type="scientific">freshwater metagenome</name>
    <dbReference type="NCBI Taxonomy" id="449393"/>
    <lineage>
        <taxon>unclassified sequences</taxon>
        <taxon>metagenomes</taxon>
        <taxon>ecological metagenomes</taxon>
    </lineage>
</organism>
<proteinExistence type="predicted"/>
<protein>
    <submittedName>
        <fullName evidence="2">Unannotated protein</fullName>
    </submittedName>
</protein>
<feature type="transmembrane region" description="Helical" evidence="1">
    <location>
        <begin position="56"/>
        <end position="77"/>
    </location>
</feature>
<keyword evidence="1" id="KW-1133">Transmembrane helix</keyword>
<evidence type="ECO:0000313" key="2">
    <source>
        <dbReference type="EMBL" id="CAB4651273.1"/>
    </source>
</evidence>
<dbReference type="InterPro" id="IPR021449">
    <property type="entry name" value="DUF3099"/>
</dbReference>
<keyword evidence="1" id="KW-0812">Transmembrane</keyword>
<sequence>MPRLPPVMRTVLEAVIVHKLIGRRLFYYEDTMSAPHTVTSLQNAPDRERRVRMIRYTVAMGIRLACIGACFLVSGWWLLIPALGAIVLPYFAVVVANSATKDGQQATPLRPGTVSVTSQQ</sequence>